<reference evidence="1" key="2">
    <citation type="journal article" date="2015" name="Data Brief">
        <title>Shoot transcriptome of the giant reed, Arundo donax.</title>
        <authorList>
            <person name="Barrero R.A."/>
            <person name="Guerrero F.D."/>
            <person name="Moolhuijzen P."/>
            <person name="Goolsby J.A."/>
            <person name="Tidwell J."/>
            <person name="Bellgard S.E."/>
            <person name="Bellgard M.I."/>
        </authorList>
    </citation>
    <scope>NUCLEOTIDE SEQUENCE</scope>
    <source>
        <tissue evidence="1">Shoot tissue taken approximately 20 cm above the soil surface</tissue>
    </source>
</reference>
<name>A0A0A8ZCQ3_ARUDO</name>
<accession>A0A0A8ZCQ3</accession>
<organism evidence="1">
    <name type="scientific">Arundo donax</name>
    <name type="common">Giant reed</name>
    <name type="synonym">Donax arundinaceus</name>
    <dbReference type="NCBI Taxonomy" id="35708"/>
    <lineage>
        <taxon>Eukaryota</taxon>
        <taxon>Viridiplantae</taxon>
        <taxon>Streptophyta</taxon>
        <taxon>Embryophyta</taxon>
        <taxon>Tracheophyta</taxon>
        <taxon>Spermatophyta</taxon>
        <taxon>Magnoliopsida</taxon>
        <taxon>Liliopsida</taxon>
        <taxon>Poales</taxon>
        <taxon>Poaceae</taxon>
        <taxon>PACMAD clade</taxon>
        <taxon>Arundinoideae</taxon>
        <taxon>Arundineae</taxon>
        <taxon>Arundo</taxon>
    </lineage>
</organism>
<reference evidence="1" key="1">
    <citation type="submission" date="2014-09" db="EMBL/GenBank/DDBJ databases">
        <authorList>
            <person name="Magalhaes I.L.F."/>
            <person name="Oliveira U."/>
            <person name="Santos F.R."/>
            <person name="Vidigal T.H.D.A."/>
            <person name="Brescovit A.D."/>
            <person name="Santos A.J."/>
        </authorList>
    </citation>
    <scope>NUCLEOTIDE SEQUENCE</scope>
    <source>
        <tissue evidence="1">Shoot tissue taken approximately 20 cm above the soil surface</tissue>
    </source>
</reference>
<evidence type="ECO:0000313" key="1">
    <source>
        <dbReference type="EMBL" id="JAD32607.1"/>
    </source>
</evidence>
<sequence length="24" mass="2865">MHQVKEPDRHLHLFGTFNLHSAFC</sequence>
<dbReference type="EMBL" id="GBRH01265288">
    <property type="protein sequence ID" value="JAD32607.1"/>
    <property type="molecule type" value="Transcribed_RNA"/>
</dbReference>
<dbReference type="AlphaFoldDB" id="A0A0A8ZCQ3"/>
<proteinExistence type="predicted"/>
<protein>
    <submittedName>
        <fullName evidence="1">Uncharacterized protein</fullName>
    </submittedName>
</protein>